<evidence type="ECO:0000313" key="3">
    <source>
        <dbReference type="Proteomes" id="UP000319769"/>
    </source>
</evidence>
<dbReference type="RefSeq" id="WP_144747567.1">
    <property type="nucleotide sequence ID" value="NZ_VMNW02000030.1"/>
</dbReference>
<dbReference type="AlphaFoldDB" id="A0A5N0V3A5"/>
<evidence type="ECO:0000313" key="2">
    <source>
        <dbReference type="EMBL" id="KAA9159348.1"/>
    </source>
</evidence>
<dbReference type="Pfam" id="PF12697">
    <property type="entry name" value="Abhydrolase_6"/>
    <property type="match status" value="1"/>
</dbReference>
<name>A0A5N0V3A5_9PSEU</name>
<organism evidence="2 3">
    <name type="scientific">Amycolatopsis acidicola</name>
    <dbReference type="NCBI Taxonomy" id="2596893"/>
    <lineage>
        <taxon>Bacteria</taxon>
        <taxon>Bacillati</taxon>
        <taxon>Actinomycetota</taxon>
        <taxon>Actinomycetes</taxon>
        <taxon>Pseudonocardiales</taxon>
        <taxon>Pseudonocardiaceae</taxon>
        <taxon>Amycolatopsis</taxon>
    </lineage>
</organism>
<keyword evidence="3" id="KW-1185">Reference proteome</keyword>
<dbReference type="PANTHER" id="PTHR43689">
    <property type="entry name" value="HYDROLASE"/>
    <property type="match status" value="1"/>
</dbReference>
<dbReference type="EMBL" id="VMNW02000030">
    <property type="protein sequence ID" value="KAA9159348.1"/>
    <property type="molecule type" value="Genomic_DNA"/>
</dbReference>
<dbReference type="PANTHER" id="PTHR43689:SF8">
    <property type="entry name" value="ALPHA_BETA-HYDROLASES SUPERFAMILY PROTEIN"/>
    <property type="match status" value="1"/>
</dbReference>
<dbReference type="SUPFAM" id="SSF53474">
    <property type="entry name" value="alpha/beta-Hydrolases"/>
    <property type="match status" value="1"/>
</dbReference>
<dbReference type="Proteomes" id="UP000319769">
    <property type="component" value="Unassembled WGS sequence"/>
</dbReference>
<accession>A0A5N0V3A5</accession>
<feature type="domain" description="AB hydrolase-1" evidence="1">
    <location>
        <begin position="29"/>
        <end position="243"/>
    </location>
</feature>
<sequence>MELTLEERTVDLTIDVQGGEVQGSEGKTFLLLHGGGGSKTVAMFANLLARQPAKVVTPVHPGFDGTARPSWLNDVPTLARLYARLLETLDLQDVAVIGNSIGGWIAAELAALGSARISSLTLANAVGIEVPGHPIADTFGLTPAELAQLSFHDASKFPTPPENTANKEVLELYAGPHEMADPSLEARLAKITCPTLVAWGESDQVVDADYGRAYAKAIPGAEFRLLPGSGHLPQIETPTEFRDVLWEFAVGHR</sequence>
<evidence type="ECO:0000259" key="1">
    <source>
        <dbReference type="Pfam" id="PF12697"/>
    </source>
</evidence>
<dbReference type="GO" id="GO:0016787">
    <property type="term" value="F:hydrolase activity"/>
    <property type="evidence" value="ECO:0007669"/>
    <property type="project" value="UniProtKB-KW"/>
</dbReference>
<dbReference type="InterPro" id="IPR029058">
    <property type="entry name" value="AB_hydrolase_fold"/>
</dbReference>
<dbReference type="OrthoDB" id="3249793at2"/>
<keyword evidence="2" id="KW-0378">Hydrolase</keyword>
<dbReference type="InterPro" id="IPR000073">
    <property type="entry name" value="AB_hydrolase_1"/>
</dbReference>
<reference evidence="2" key="1">
    <citation type="submission" date="2019-09" db="EMBL/GenBank/DDBJ databases">
        <authorList>
            <person name="Teo W.F.A."/>
            <person name="Duangmal K."/>
        </authorList>
    </citation>
    <scope>NUCLEOTIDE SEQUENCE [LARGE SCALE GENOMIC DNA]</scope>
    <source>
        <strain evidence="2">K81G1</strain>
    </source>
</reference>
<comment type="caution">
    <text evidence="2">The sequence shown here is derived from an EMBL/GenBank/DDBJ whole genome shotgun (WGS) entry which is preliminary data.</text>
</comment>
<dbReference type="Gene3D" id="3.40.50.1820">
    <property type="entry name" value="alpha/beta hydrolase"/>
    <property type="match status" value="1"/>
</dbReference>
<proteinExistence type="predicted"/>
<protein>
    <submittedName>
        <fullName evidence="2">Alpha/beta hydrolase</fullName>
    </submittedName>
</protein>
<gene>
    <name evidence="2" type="ORF">FPZ12_020830</name>
</gene>